<evidence type="ECO:0000313" key="2">
    <source>
        <dbReference type="EMBL" id="UTF54909.1"/>
    </source>
</evidence>
<dbReference type="Proteomes" id="UP001056855">
    <property type="component" value="Chromosome"/>
</dbReference>
<gene>
    <name evidence="2" type="ORF">NGM29_06545</name>
</gene>
<dbReference type="KEGG" id="sawl:NGM29_06545"/>
<protein>
    <submittedName>
        <fullName evidence="2">Uncharacterized protein</fullName>
    </submittedName>
</protein>
<dbReference type="GeneID" id="73289689"/>
<proteinExistence type="predicted"/>
<keyword evidence="1" id="KW-1133">Transmembrane helix</keyword>
<dbReference type="EMBL" id="CP100355">
    <property type="protein sequence ID" value="UTF54909.1"/>
    <property type="molecule type" value="Genomic_DNA"/>
</dbReference>
<evidence type="ECO:0000256" key="1">
    <source>
        <dbReference type="SAM" id="Phobius"/>
    </source>
</evidence>
<feature type="transmembrane region" description="Helical" evidence="1">
    <location>
        <begin position="24"/>
        <end position="46"/>
    </location>
</feature>
<keyword evidence="1" id="KW-0812">Transmembrane</keyword>
<accession>A0A9E7SUL2</accession>
<dbReference type="RefSeq" id="WP_254159635.1">
    <property type="nucleotide sequence ID" value="NZ_CP100355.1"/>
</dbReference>
<evidence type="ECO:0000313" key="3">
    <source>
        <dbReference type="Proteomes" id="UP001056855"/>
    </source>
</evidence>
<reference evidence="2" key="1">
    <citation type="submission" date="2022-06" db="EMBL/GenBank/DDBJ databases">
        <title>Diverse halophilic archaea isolated from saline environments.</title>
        <authorList>
            <person name="Cui H.-L."/>
        </authorList>
    </citation>
    <scope>NUCLEOTIDE SEQUENCE</scope>
    <source>
        <strain evidence="2">WLHS1</strain>
    </source>
</reference>
<name>A0A9E7SUL2_9EURY</name>
<organism evidence="2 3">
    <name type="scientific">Natronosalvus rutilus</name>
    <dbReference type="NCBI Taxonomy" id="2953753"/>
    <lineage>
        <taxon>Archaea</taxon>
        <taxon>Methanobacteriati</taxon>
        <taxon>Methanobacteriota</taxon>
        <taxon>Stenosarchaea group</taxon>
        <taxon>Halobacteria</taxon>
        <taxon>Halobacteriales</taxon>
        <taxon>Natrialbaceae</taxon>
        <taxon>Natronosalvus</taxon>
    </lineage>
</organism>
<feature type="transmembrane region" description="Helical" evidence="1">
    <location>
        <begin position="52"/>
        <end position="72"/>
    </location>
</feature>
<keyword evidence="1" id="KW-0472">Membrane</keyword>
<dbReference type="AlphaFoldDB" id="A0A9E7SUL2"/>
<keyword evidence="3" id="KW-1185">Reference proteome</keyword>
<sequence length="85" mass="9270">MGIIDRFETEYLDVSSSRATVRDIVELVVGSVVFVAIAWLFVSTFVGDTAALGVAVIFGVIFTITILSQAYWGLTGRSDYREDDG</sequence>